<dbReference type="Gene3D" id="3.20.20.70">
    <property type="entry name" value="Aldolase class I"/>
    <property type="match status" value="1"/>
</dbReference>
<dbReference type="Proteomes" id="UP000823619">
    <property type="component" value="Unassembled WGS sequence"/>
</dbReference>
<dbReference type="InterPro" id="IPR017853">
    <property type="entry name" value="GH"/>
</dbReference>
<name>A0A9D9EAQ0_9BACT</name>
<sequence>MIVSKNIRTFLSRKIIRETYGKAAVFLVAAFALLPLPSVAGPGSYASLDGDTLVIGNSLIERKFVWNGGNLMTASLTDKVLGTRHEMTRLTPDFFFAGDSGPGEDASFSVTDVPQTEIRPAHKVASVTYSKGSLLVRREYRIYDGCPAIACDTWLRWKDPEAAAASGSFQGAAQEVNAADRKNIEFAEDMKSASSNAVLDRLSLGGMHWHAKAVEFWDVTDWNNNLVTERDIISYRKTGLRGNLLFLRNGENGNGLWFLKEAPCSSVQLAYRGSDFIADFGSFAVTGLGIGPEDIDAQEWTKAYSCVVGVYGPGELSALTSLRSYQKNIRRHIGTRDEMVMMNTWGDRSQDTKVNEAFCLAELEKAARLGITHFQIDDGWQVGKSPNSALAKGSFKNIWDNPDYWTPDPVKYPRGLTPIVEKGRELGIEICLWFNPSVQNDFADWEKDAAAITALYKEYGIRTFKIDGLAIPSKTAETNLRRLFDKVLADTGNQVMFNLDATAGRRGGYHMFNEYGNIFLENRYTDWQNYYPYWTLRNLWQLSKYVPAEKMQIEFLNKWRNPGKYGDDPFAPARYDFGYLFAISMAGQPLAWMEASNLPEEAFSLGSLVSEYRKVQEDFHNGVILPIGEEPSGCSWTGFQSISDDRSGYVLVFRESSGDSCVPVSTWLPEGTKLSLTFILGNGKPFKAVAGRDGTVEFSLPRENSFSLYRYELK</sequence>
<evidence type="ECO:0000313" key="1">
    <source>
        <dbReference type="EMBL" id="MBO8444432.1"/>
    </source>
</evidence>
<dbReference type="InterPro" id="IPR013785">
    <property type="entry name" value="Aldolase_TIM"/>
</dbReference>
<accession>A0A9D9EAQ0</accession>
<dbReference type="SUPFAM" id="SSF51445">
    <property type="entry name" value="(Trans)glycosidases"/>
    <property type="match status" value="1"/>
</dbReference>
<dbReference type="Pfam" id="PF02065">
    <property type="entry name" value="Melibiase"/>
    <property type="match status" value="1"/>
</dbReference>
<reference evidence="1" key="1">
    <citation type="submission" date="2020-10" db="EMBL/GenBank/DDBJ databases">
        <authorList>
            <person name="Gilroy R."/>
        </authorList>
    </citation>
    <scope>NUCLEOTIDE SEQUENCE</scope>
    <source>
        <strain evidence="1">D5-748</strain>
    </source>
</reference>
<dbReference type="EMBL" id="JADIMO010000022">
    <property type="protein sequence ID" value="MBO8444432.1"/>
    <property type="molecule type" value="Genomic_DNA"/>
</dbReference>
<dbReference type="AlphaFoldDB" id="A0A9D9EAQ0"/>
<proteinExistence type="predicted"/>
<organism evidence="1 2">
    <name type="scientific">Candidatus Cryptobacteroides merdavium</name>
    <dbReference type="NCBI Taxonomy" id="2840769"/>
    <lineage>
        <taxon>Bacteria</taxon>
        <taxon>Pseudomonadati</taxon>
        <taxon>Bacteroidota</taxon>
        <taxon>Bacteroidia</taxon>
        <taxon>Bacteroidales</taxon>
        <taxon>Candidatus Cryptobacteroides</taxon>
    </lineage>
</organism>
<gene>
    <name evidence="1" type="ORF">IAC23_01875</name>
</gene>
<comment type="caution">
    <text evidence="1">The sequence shown here is derived from an EMBL/GenBank/DDBJ whole genome shotgun (WGS) entry which is preliminary data.</text>
</comment>
<evidence type="ECO:0000313" key="2">
    <source>
        <dbReference type="Proteomes" id="UP000823619"/>
    </source>
</evidence>
<protein>
    <submittedName>
        <fullName evidence="1">Alpha-galactosidase</fullName>
    </submittedName>
</protein>
<reference evidence="1" key="2">
    <citation type="journal article" date="2021" name="PeerJ">
        <title>Extensive microbial diversity within the chicken gut microbiome revealed by metagenomics and culture.</title>
        <authorList>
            <person name="Gilroy R."/>
            <person name="Ravi A."/>
            <person name="Getino M."/>
            <person name="Pursley I."/>
            <person name="Horton D.L."/>
            <person name="Alikhan N.F."/>
            <person name="Baker D."/>
            <person name="Gharbi K."/>
            <person name="Hall N."/>
            <person name="Watson M."/>
            <person name="Adriaenssens E.M."/>
            <person name="Foster-Nyarko E."/>
            <person name="Jarju S."/>
            <person name="Secka A."/>
            <person name="Antonio M."/>
            <person name="Oren A."/>
            <person name="Chaudhuri R.R."/>
            <person name="La Ragione R."/>
            <person name="Hildebrand F."/>
            <person name="Pallen M.J."/>
        </authorList>
    </citation>
    <scope>NUCLEOTIDE SEQUENCE</scope>
    <source>
        <strain evidence="1">D5-748</strain>
    </source>
</reference>